<dbReference type="Pfam" id="PF01895">
    <property type="entry name" value="PhoU"/>
    <property type="match status" value="2"/>
</dbReference>
<evidence type="ECO:0000256" key="4">
    <source>
        <dbReference type="ARBA" id="ARBA00022989"/>
    </source>
</evidence>
<dbReference type="InterPro" id="IPR004633">
    <property type="entry name" value="NaPi_cotrn-rel/YqeW-like"/>
</dbReference>
<dbReference type="NCBIfam" id="NF037997">
    <property type="entry name" value="Na_Pi_symport"/>
    <property type="match status" value="1"/>
</dbReference>
<evidence type="ECO:0000259" key="8">
    <source>
        <dbReference type="Pfam" id="PF01895"/>
    </source>
</evidence>
<reference evidence="9" key="2">
    <citation type="submission" date="2021-04" db="EMBL/GenBank/DDBJ databases">
        <authorList>
            <person name="Gilroy R."/>
        </authorList>
    </citation>
    <scope>NUCLEOTIDE SEQUENCE</scope>
    <source>
        <strain evidence="9">B5_2728</strain>
    </source>
</reference>
<dbReference type="Proteomes" id="UP000713596">
    <property type="component" value="Unassembled WGS sequence"/>
</dbReference>
<evidence type="ECO:0000313" key="10">
    <source>
        <dbReference type="Proteomes" id="UP000713596"/>
    </source>
</evidence>
<name>A0A948T2D6_9FIRM</name>
<feature type="transmembrane region" description="Helical" evidence="7">
    <location>
        <begin position="173"/>
        <end position="196"/>
    </location>
</feature>
<dbReference type="NCBIfam" id="TIGR00704">
    <property type="entry name" value="NaPi_cotrn_rel"/>
    <property type="match status" value="1"/>
</dbReference>
<protein>
    <submittedName>
        <fullName evidence="9">Na/Pi cotransporter family protein</fullName>
    </submittedName>
</protein>
<dbReference type="EMBL" id="JAHLFP010000026">
    <property type="protein sequence ID" value="MBU3805956.1"/>
    <property type="molecule type" value="Genomic_DNA"/>
</dbReference>
<evidence type="ECO:0000256" key="1">
    <source>
        <dbReference type="ARBA" id="ARBA00004651"/>
    </source>
</evidence>
<accession>A0A948T2D6</accession>
<evidence type="ECO:0000256" key="2">
    <source>
        <dbReference type="ARBA" id="ARBA00022475"/>
    </source>
</evidence>
<feature type="domain" description="PhoU" evidence="8">
    <location>
        <begin position="348"/>
        <end position="432"/>
    </location>
</feature>
<dbReference type="GO" id="GO:0005886">
    <property type="term" value="C:plasma membrane"/>
    <property type="evidence" value="ECO:0007669"/>
    <property type="project" value="UniProtKB-SubCell"/>
</dbReference>
<feature type="transmembrane region" description="Helical" evidence="7">
    <location>
        <begin position="244"/>
        <end position="267"/>
    </location>
</feature>
<dbReference type="PANTHER" id="PTHR10010">
    <property type="entry name" value="SOLUTE CARRIER FAMILY 34 SODIUM PHOSPHATE , MEMBER 2-RELATED"/>
    <property type="match status" value="1"/>
</dbReference>
<feature type="transmembrane region" description="Helical" evidence="7">
    <location>
        <begin position="279"/>
        <end position="297"/>
    </location>
</feature>
<dbReference type="Pfam" id="PF02690">
    <property type="entry name" value="Na_Pi_cotrans"/>
    <property type="match status" value="1"/>
</dbReference>
<comment type="caution">
    <text evidence="9">The sequence shown here is derived from an EMBL/GenBank/DDBJ whole genome shotgun (WGS) entry which is preliminary data.</text>
</comment>
<organism evidence="9 10">
    <name type="scientific">Candidatus Allofournierella pullistercoris</name>
    <dbReference type="NCBI Taxonomy" id="2838597"/>
    <lineage>
        <taxon>Bacteria</taxon>
        <taxon>Bacillati</taxon>
        <taxon>Bacillota</taxon>
        <taxon>Clostridia</taxon>
        <taxon>Eubacteriales</taxon>
        <taxon>Oscillospiraceae</taxon>
        <taxon>Allofournierella</taxon>
    </lineage>
</organism>
<dbReference type="Gene3D" id="1.20.58.220">
    <property type="entry name" value="Phosphate transport system protein phou homolog 2, domain 2"/>
    <property type="match status" value="1"/>
</dbReference>
<keyword evidence="6" id="KW-0175">Coiled coil</keyword>
<evidence type="ECO:0000256" key="3">
    <source>
        <dbReference type="ARBA" id="ARBA00022692"/>
    </source>
</evidence>
<dbReference type="PANTHER" id="PTHR10010:SF46">
    <property type="entry name" value="SODIUM-DEPENDENT PHOSPHATE TRANSPORT PROTEIN 2B"/>
    <property type="match status" value="1"/>
</dbReference>
<feature type="coiled-coil region" evidence="6">
    <location>
        <begin position="469"/>
        <end position="496"/>
    </location>
</feature>
<keyword evidence="4 7" id="KW-1133">Transmembrane helix</keyword>
<evidence type="ECO:0000256" key="6">
    <source>
        <dbReference type="SAM" id="Coils"/>
    </source>
</evidence>
<evidence type="ECO:0000256" key="7">
    <source>
        <dbReference type="SAM" id="Phobius"/>
    </source>
</evidence>
<dbReference type="InterPro" id="IPR038078">
    <property type="entry name" value="PhoU-like_sf"/>
</dbReference>
<keyword evidence="5 7" id="KW-0472">Membrane</keyword>
<evidence type="ECO:0000256" key="5">
    <source>
        <dbReference type="ARBA" id="ARBA00023136"/>
    </source>
</evidence>
<feature type="transmembrane region" description="Helical" evidence="7">
    <location>
        <begin position="48"/>
        <end position="72"/>
    </location>
</feature>
<comment type="subcellular location">
    <subcellularLocation>
        <location evidence="1">Cell membrane</location>
        <topology evidence="1">Multi-pass membrane protein</topology>
    </subcellularLocation>
</comment>
<dbReference type="GO" id="GO:0044341">
    <property type="term" value="P:sodium-dependent phosphate transport"/>
    <property type="evidence" value="ECO:0007669"/>
    <property type="project" value="InterPro"/>
</dbReference>
<dbReference type="InterPro" id="IPR003841">
    <property type="entry name" value="Na/Pi_transpt"/>
</dbReference>
<dbReference type="SUPFAM" id="SSF109755">
    <property type="entry name" value="PhoU-like"/>
    <property type="match status" value="1"/>
</dbReference>
<sequence length="542" mass="58296">MQLTNIVTLLGGLALFLYGMHMMSSGLEAAAGNRMKSILEKLTANRFLGVAVGAIITMVIQSSSATTVMVVGFVNSGLMTLRQAVWIIMGANIGTTITGQLISLDVGAIAPLFAFLGVAMVVFFKNPKLHHYGNILAGLGVLFIGMDTMGASMKPLASEPAFVNMMATFQNPVLGILAGALFTALIQSSSASIGILQTLAATGAISFSGAVYVLFGQNIGTCITSVLASIGTSRNAKRATLIHLMFNLIGTAVFTTVCILLPLPAWVESWTPGTPKAQLANMHTLFNIATTLLLLPFGNKLADLAEKFLPGKDESEPERSMEEMGLTYLDRTNLGSSAVWLGNLQKELSRMLDLAKGNVSVAFQTVIAGPDEATEKAEQTEEMVDVINKEITGYVSKAMVRETNQEDSAALAAGLCISGDIERISDHAMNILGYGKRMEKKDIHLSDEAIRELIQMREICEKALGALHGDVSLEQAQQLEEQIDELTQSYRKAHLKRMKEGRCGEDAGILYAEILTDFERVGDHMLNIAEELCATNQTLHSV</sequence>
<feature type="domain" description="PhoU" evidence="8">
    <location>
        <begin position="462"/>
        <end position="531"/>
    </location>
</feature>
<reference evidence="9" key="1">
    <citation type="journal article" date="2021" name="PeerJ">
        <title>Extensive microbial diversity within the chicken gut microbiome revealed by metagenomics and culture.</title>
        <authorList>
            <person name="Gilroy R."/>
            <person name="Ravi A."/>
            <person name="Getino M."/>
            <person name="Pursley I."/>
            <person name="Horton D.L."/>
            <person name="Alikhan N.F."/>
            <person name="Baker D."/>
            <person name="Gharbi K."/>
            <person name="Hall N."/>
            <person name="Watson M."/>
            <person name="Adriaenssens E.M."/>
            <person name="Foster-Nyarko E."/>
            <person name="Jarju S."/>
            <person name="Secka A."/>
            <person name="Antonio M."/>
            <person name="Oren A."/>
            <person name="Chaudhuri R.R."/>
            <person name="La Ragione R."/>
            <person name="Hildebrand F."/>
            <person name="Pallen M.J."/>
        </authorList>
    </citation>
    <scope>NUCLEOTIDE SEQUENCE</scope>
    <source>
        <strain evidence="9">B5_2728</strain>
    </source>
</reference>
<dbReference type="GO" id="GO:0005436">
    <property type="term" value="F:sodium:phosphate symporter activity"/>
    <property type="evidence" value="ECO:0007669"/>
    <property type="project" value="InterPro"/>
</dbReference>
<dbReference type="AlphaFoldDB" id="A0A948T2D6"/>
<feature type="transmembrane region" description="Helical" evidence="7">
    <location>
        <begin position="136"/>
        <end position="153"/>
    </location>
</feature>
<evidence type="ECO:0000313" key="9">
    <source>
        <dbReference type="EMBL" id="MBU3805956.1"/>
    </source>
</evidence>
<keyword evidence="3 7" id="KW-0812">Transmembrane</keyword>
<keyword evidence="2" id="KW-1003">Cell membrane</keyword>
<gene>
    <name evidence="9" type="ORF">H9882_03580</name>
</gene>
<feature type="transmembrane region" description="Helical" evidence="7">
    <location>
        <begin position="108"/>
        <end position="124"/>
    </location>
</feature>
<proteinExistence type="predicted"/>
<dbReference type="InterPro" id="IPR026022">
    <property type="entry name" value="PhoU_dom"/>
</dbReference>